<dbReference type="EMBL" id="CM056741">
    <property type="protein sequence ID" value="KAJ8685930.1"/>
    <property type="molecule type" value="Genomic_DNA"/>
</dbReference>
<evidence type="ECO:0000313" key="1">
    <source>
        <dbReference type="EMBL" id="KAJ8685930.1"/>
    </source>
</evidence>
<comment type="caution">
    <text evidence="1">The sequence shown here is derived from an EMBL/GenBank/DDBJ whole genome shotgun (WGS) entry which is preliminary data.</text>
</comment>
<evidence type="ECO:0000313" key="2">
    <source>
        <dbReference type="Proteomes" id="UP001239111"/>
    </source>
</evidence>
<reference evidence="1" key="1">
    <citation type="submission" date="2023-04" db="EMBL/GenBank/DDBJ databases">
        <title>A chromosome-level genome assembly of the parasitoid wasp Eretmocerus hayati.</title>
        <authorList>
            <person name="Zhong Y."/>
            <person name="Liu S."/>
            <person name="Liu Y."/>
        </authorList>
    </citation>
    <scope>NUCLEOTIDE SEQUENCE</scope>
    <source>
        <strain evidence="1">ZJU_SS_LIU_2023</strain>
    </source>
</reference>
<gene>
    <name evidence="1" type="ORF">QAD02_021723</name>
</gene>
<keyword evidence="2" id="KW-1185">Reference proteome</keyword>
<organism evidence="1 2">
    <name type="scientific">Eretmocerus hayati</name>
    <dbReference type="NCBI Taxonomy" id="131215"/>
    <lineage>
        <taxon>Eukaryota</taxon>
        <taxon>Metazoa</taxon>
        <taxon>Ecdysozoa</taxon>
        <taxon>Arthropoda</taxon>
        <taxon>Hexapoda</taxon>
        <taxon>Insecta</taxon>
        <taxon>Pterygota</taxon>
        <taxon>Neoptera</taxon>
        <taxon>Endopterygota</taxon>
        <taxon>Hymenoptera</taxon>
        <taxon>Apocrita</taxon>
        <taxon>Proctotrupomorpha</taxon>
        <taxon>Chalcidoidea</taxon>
        <taxon>Aphelinidae</taxon>
        <taxon>Aphelininae</taxon>
        <taxon>Eretmocerus</taxon>
    </lineage>
</organism>
<dbReference type="Proteomes" id="UP001239111">
    <property type="component" value="Chromosome 1"/>
</dbReference>
<accession>A0ACC2PQP9</accession>
<proteinExistence type="predicted"/>
<sequence>MDADDDIHAASTIIMPPHGGDESSRDSGFSSPGLPEAVEVQEGRENSLQHAPRPTDRSEAQNSGKAAAARPPLRRRTRVERAARDARWTTLQSDLTKQQQIHSATLLACTSHDMSLGQEYFELESQYRRTGNPTDGRKLIAYIRKDCRGKLKTLSQQERRQRKRARLEEELVQAQGVIDGLGLSASVRAALPKRKAATNKRSQPSSTTISGPIATTSAPSTVQNVEVHSPVYWEQVNNVQIRVVTSSSSEPTPGPSTGQDALSLLTHPAADYVREGMNTEPLPALDSSEIDVNVPEAAPGINNHLTTPRYDIFEIQGRDLVHAAPQQLDLMALLDDIPVMQVAQVVQAFDSSPMPVESNPQDAESSIANLDDRPTTPGTPAHLQEWDRTSYPSPSWIILDPSASTPYTTELIQQAAQGERPDTHAYPPTRRAPPRSIYERDIGSSNAMTNS</sequence>
<protein>
    <submittedName>
        <fullName evidence="1">Uncharacterized protein</fullName>
    </submittedName>
</protein>
<name>A0ACC2PQP9_9HYME</name>